<dbReference type="InterPro" id="IPR002125">
    <property type="entry name" value="CMP_dCMP_dom"/>
</dbReference>
<dbReference type="PROSITE" id="PS51747">
    <property type="entry name" value="CYT_DCMP_DEAMINASES_2"/>
    <property type="match status" value="1"/>
</dbReference>
<comment type="catalytic activity">
    <reaction evidence="9">
        <text>5-hydroxymethyl-dCMP + H2O + H(+) = 5-hydroxymethyl-dUMP + NH4(+)</text>
        <dbReference type="Rhea" id="RHEA:77175"/>
        <dbReference type="ChEBI" id="CHEBI:15377"/>
        <dbReference type="ChEBI" id="CHEBI:15378"/>
        <dbReference type="ChEBI" id="CHEBI:28938"/>
        <dbReference type="ChEBI" id="CHEBI:57962"/>
        <dbReference type="ChEBI" id="CHEBI:90409"/>
    </reaction>
    <physiologicalReaction direction="left-to-right" evidence="9">
        <dbReference type="Rhea" id="RHEA:77176"/>
    </physiologicalReaction>
</comment>
<protein>
    <recommendedName>
        <fullName evidence="12">Deoxycytidylate deaminase</fullName>
        <ecNumber evidence="7">3.5.4.12</ecNumber>
    </recommendedName>
    <alternativeName>
        <fullName evidence="8">dCMP deaminase</fullName>
    </alternativeName>
</protein>
<keyword evidence="6" id="KW-0862">Zinc</keyword>
<dbReference type="GO" id="GO:0004132">
    <property type="term" value="F:dCMP deaminase activity"/>
    <property type="evidence" value="ECO:0007669"/>
    <property type="project" value="UniProtKB-EC"/>
</dbReference>
<keyword evidence="5" id="KW-0378">Hydrolase</keyword>
<organism evidence="14 15">
    <name type="scientific">Alosa alosa</name>
    <name type="common">allis shad</name>
    <dbReference type="NCBI Taxonomy" id="278164"/>
    <lineage>
        <taxon>Eukaryota</taxon>
        <taxon>Metazoa</taxon>
        <taxon>Chordata</taxon>
        <taxon>Craniata</taxon>
        <taxon>Vertebrata</taxon>
        <taxon>Euteleostomi</taxon>
        <taxon>Actinopterygii</taxon>
        <taxon>Neopterygii</taxon>
        <taxon>Teleostei</taxon>
        <taxon>Clupei</taxon>
        <taxon>Clupeiformes</taxon>
        <taxon>Clupeoidei</taxon>
        <taxon>Clupeidae</taxon>
        <taxon>Alosa</taxon>
    </lineage>
</organism>
<dbReference type="InterPro" id="IPR035105">
    <property type="entry name" value="Deoxycytidylate_deaminase_dom"/>
</dbReference>
<keyword evidence="15" id="KW-1185">Reference proteome</keyword>
<name>A0AAV6FJM4_9TELE</name>
<dbReference type="AlphaFoldDB" id="A0AAV6FJM4"/>
<dbReference type="FunFam" id="3.40.140.10:FF:000021">
    <property type="entry name" value="Deoxycytidylate deaminase"/>
    <property type="match status" value="1"/>
</dbReference>
<evidence type="ECO:0000313" key="14">
    <source>
        <dbReference type="EMBL" id="KAG5263058.1"/>
    </source>
</evidence>
<keyword evidence="3" id="KW-0479">Metal-binding</keyword>
<dbReference type="Gene3D" id="3.40.140.10">
    <property type="entry name" value="Cytidine Deaminase, domain 2"/>
    <property type="match status" value="1"/>
</dbReference>
<dbReference type="EMBL" id="JADWDJ010000022">
    <property type="protein sequence ID" value="KAG5263058.1"/>
    <property type="molecule type" value="Genomic_DNA"/>
</dbReference>
<comment type="caution">
    <text evidence="14">The sequence shown here is derived from an EMBL/GenBank/DDBJ whole genome shotgun (WGS) entry which is preliminary data.</text>
</comment>
<evidence type="ECO:0000313" key="15">
    <source>
        <dbReference type="Proteomes" id="UP000823561"/>
    </source>
</evidence>
<comment type="cofactor">
    <cofactor evidence="1">
        <name>Zn(2+)</name>
        <dbReference type="ChEBI" id="CHEBI:29105"/>
    </cofactor>
</comment>
<dbReference type="GO" id="GO:0008270">
    <property type="term" value="F:zinc ion binding"/>
    <property type="evidence" value="ECO:0007669"/>
    <property type="project" value="InterPro"/>
</dbReference>
<evidence type="ECO:0000256" key="12">
    <source>
        <dbReference type="ARBA" id="ARBA00071582"/>
    </source>
</evidence>
<dbReference type="EC" id="3.5.4.12" evidence="7"/>
<evidence type="ECO:0000256" key="6">
    <source>
        <dbReference type="ARBA" id="ARBA00022833"/>
    </source>
</evidence>
<evidence type="ECO:0000256" key="9">
    <source>
        <dbReference type="ARBA" id="ARBA00050096"/>
    </source>
</evidence>
<sequence>MDNDTYFMAVAVLAAKWSPDPNTKVGACIVNPDKKIVGIGYNRMPNGCPNGSLPWARESEDPLGNKYLYVCHAELNAIMNKTSADVKGCTIYVSLFPCNECTKIIIQSGIKDVIYLSDKYKGENTTKASKKMLDLAEIPYRVFLPASKEIVIDFGEIAPGLFGNPPADPPAD</sequence>
<proteinExistence type="inferred from homology"/>
<keyword evidence="4" id="KW-0545">Nucleotide biosynthesis</keyword>
<dbReference type="GO" id="GO:0005737">
    <property type="term" value="C:cytoplasm"/>
    <property type="evidence" value="ECO:0007669"/>
    <property type="project" value="TreeGrafter"/>
</dbReference>
<accession>A0AAV6FJM4</accession>
<dbReference type="CDD" id="cd01286">
    <property type="entry name" value="deoxycytidylate_deaminase"/>
    <property type="match status" value="1"/>
</dbReference>
<dbReference type="Pfam" id="PF00383">
    <property type="entry name" value="dCMP_cyt_deam_1"/>
    <property type="match status" value="1"/>
</dbReference>
<evidence type="ECO:0000256" key="2">
    <source>
        <dbReference type="ARBA" id="ARBA00006576"/>
    </source>
</evidence>
<dbReference type="PANTHER" id="PTHR11086:SF18">
    <property type="entry name" value="DEOXYCYTIDYLATE DEAMINASE"/>
    <property type="match status" value="1"/>
</dbReference>
<evidence type="ECO:0000256" key="8">
    <source>
        <dbReference type="ARBA" id="ARBA00041763"/>
    </source>
</evidence>
<evidence type="ECO:0000256" key="7">
    <source>
        <dbReference type="ARBA" id="ARBA00038938"/>
    </source>
</evidence>
<dbReference type="InterPro" id="IPR016193">
    <property type="entry name" value="Cytidine_deaminase-like"/>
</dbReference>
<reference evidence="14" key="1">
    <citation type="submission" date="2020-10" db="EMBL/GenBank/DDBJ databases">
        <title>Chromosome-scale genome assembly of the Allis shad, Alosa alosa.</title>
        <authorList>
            <person name="Margot Z."/>
            <person name="Christophe K."/>
            <person name="Cabau C."/>
            <person name="Louis A."/>
            <person name="Berthelot C."/>
            <person name="Parey E."/>
            <person name="Roest Crollius H."/>
            <person name="Montfort J."/>
            <person name="Robinson-Rechavi M."/>
            <person name="Bucao C."/>
            <person name="Bouchez O."/>
            <person name="Gislard M."/>
            <person name="Lluch J."/>
            <person name="Milhes M."/>
            <person name="Lampietro C."/>
            <person name="Lopez Roques C."/>
            <person name="Donnadieu C."/>
            <person name="Braasch I."/>
            <person name="Desvignes T."/>
            <person name="Postlethwait J."/>
            <person name="Bobe J."/>
            <person name="Guiguen Y."/>
        </authorList>
    </citation>
    <scope>NUCLEOTIDE SEQUENCE</scope>
    <source>
        <strain evidence="14">M-15738</strain>
        <tissue evidence="14">Blood</tissue>
    </source>
</reference>
<feature type="domain" description="CMP/dCMP-type deaminase" evidence="13">
    <location>
        <begin position="2"/>
        <end position="140"/>
    </location>
</feature>
<comment type="function">
    <text evidence="11">Catalyzes the deamination of dCMP to dUMP, providing the nucleoside monophosphate substrate for the thymidylate synthase/TYMS. Also, part of a nucleotide salvage pathway that eliminates epigenetically modified 5-hydroxymethyl-dCMP (hmdCMP) in a two-step process entailing deamination to cytotoxic 5-hydroxymethyl-dUMP (hmdUMP), followed by its hydrolysis into 5-hydroxymethyluracil (hmU) and 2-deoxy-D-ribose 5-phosphate (deoxyribosephosphate). Catalyzes the first step in that pathway, the deamination of 5-hydroxymethyl-dCMP (hmdCMP).</text>
</comment>
<evidence type="ECO:0000256" key="10">
    <source>
        <dbReference type="ARBA" id="ARBA00051515"/>
    </source>
</evidence>
<evidence type="ECO:0000259" key="13">
    <source>
        <dbReference type="PROSITE" id="PS51747"/>
    </source>
</evidence>
<comment type="similarity">
    <text evidence="2">Belongs to the cytidine and deoxycytidylate deaminase family.</text>
</comment>
<evidence type="ECO:0000256" key="4">
    <source>
        <dbReference type="ARBA" id="ARBA00022727"/>
    </source>
</evidence>
<dbReference type="PROSITE" id="PS00903">
    <property type="entry name" value="CYT_DCMP_DEAMINASES_1"/>
    <property type="match status" value="1"/>
</dbReference>
<dbReference type="InterPro" id="IPR015517">
    <property type="entry name" value="dCMP_deaminase-rel"/>
</dbReference>
<evidence type="ECO:0000256" key="11">
    <source>
        <dbReference type="ARBA" id="ARBA00059334"/>
    </source>
</evidence>
<evidence type="ECO:0000256" key="1">
    <source>
        <dbReference type="ARBA" id="ARBA00001947"/>
    </source>
</evidence>
<comment type="catalytic activity">
    <reaction evidence="10">
        <text>dCMP + H2O + H(+) = dUMP + NH4(+)</text>
        <dbReference type="Rhea" id="RHEA:22924"/>
        <dbReference type="ChEBI" id="CHEBI:15377"/>
        <dbReference type="ChEBI" id="CHEBI:15378"/>
        <dbReference type="ChEBI" id="CHEBI:28938"/>
        <dbReference type="ChEBI" id="CHEBI:57566"/>
        <dbReference type="ChEBI" id="CHEBI:246422"/>
        <dbReference type="EC" id="3.5.4.12"/>
    </reaction>
    <physiologicalReaction direction="left-to-right" evidence="10">
        <dbReference type="Rhea" id="RHEA:22925"/>
    </physiologicalReaction>
</comment>
<dbReference type="InterPro" id="IPR016192">
    <property type="entry name" value="APOBEC/CMP_deaminase_Zn-bd"/>
</dbReference>
<evidence type="ECO:0000256" key="5">
    <source>
        <dbReference type="ARBA" id="ARBA00022801"/>
    </source>
</evidence>
<dbReference type="PANTHER" id="PTHR11086">
    <property type="entry name" value="DEOXYCYTIDYLATE DEAMINASE-RELATED"/>
    <property type="match status" value="1"/>
</dbReference>
<evidence type="ECO:0000256" key="3">
    <source>
        <dbReference type="ARBA" id="ARBA00022723"/>
    </source>
</evidence>
<dbReference type="Proteomes" id="UP000823561">
    <property type="component" value="Chromosome 22"/>
</dbReference>
<gene>
    <name evidence="14" type="ORF">AALO_G00282050</name>
</gene>
<dbReference type="GO" id="GO:0009165">
    <property type="term" value="P:nucleotide biosynthetic process"/>
    <property type="evidence" value="ECO:0007669"/>
    <property type="project" value="UniProtKB-KW"/>
</dbReference>
<dbReference type="SUPFAM" id="SSF53927">
    <property type="entry name" value="Cytidine deaminase-like"/>
    <property type="match status" value="1"/>
</dbReference>